<dbReference type="Pfam" id="PF13459">
    <property type="entry name" value="Fer4_15"/>
    <property type="match status" value="1"/>
</dbReference>
<evidence type="ECO:0000256" key="2">
    <source>
        <dbReference type="ARBA" id="ARBA00022723"/>
    </source>
</evidence>
<evidence type="ECO:0000256" key="4">
    <source>
        <dbReference type="ARBA" id="ARBA00023004"/>
    </source>
</evidence>
<evidence type="ECO:0000256" key="3">
    <source>
        <dbReference type="ARBA" id="ARBA00022982"/>
    </source>
</evidence>
<keyword evidence="3 6" id="KW-0249">Electron transport</keyword>
<reference evidence="8 9" key="1">
    <citation type="submission" date="2021-03" db="EMBL/GenBank/DDBJ databases">
        <title>Genomic Encyclopedia of Type Strains, Phase IV (KMG-IV): sequencing the most valuable type-strain genomes for metagenomic binning, comparative biology and taxonomic classification.</title>
        <authorList>
            <person name="Goeker M."/>
        </authorList>
    </citation>
    <scope>NUCLEOTIDE SEQUENCE [LARGE SCALE GENOMIC DNA]</scope>
    <source>
        <strain evidence="8 9">DSM 13372</strain>
    </source>
</reference>
<evidence type="ECO:0000313" key="8">
    <source>
        <dbReference type="EMBL" id="MBP2236200.1"/>
    </source>
</evidence>
<evidence type="ECO:0000256" key="1">
    <source>
        <dbReference type="ARBA" id="ARBA00022448"/>
    </source>
</evidence>
<gene>
    <name evidence="8" type="ORF">J2Z31_002714</name>
</gene>
<dbReference type="PANTHER" id="PTHR36923">
    <property type="entry name" value="FERREDOXIN"/>
    <property type="match status" value="1"/>
</dbReference>
<sequence length="102" mass="10638">MRVVIDQDLCGTTGQCVLTLPGTFRQREEDGVAELCVATVPQALHAAVRLAASQCPVAAIQVIEGDAGDDERASADPARCPAEAERQAAKDQRNPGGHDGTV</sequence>
<keyword evidence="9" id="KW-1185">Reference proteome</keyword>
<dbReference type="InterPro" id="IPR051269">
    <property type="entry name" value="Fe-S_cluster_ET"/>
</dbReference>
<dbReference type="Gene3D" id="3.30.70.20">
    <property type="match status" value="1"/>
</dbReference>
<dbReference type="EMBL" id="JAGILA010000003">
    <property type="protein sequence ID" value="MBP2236200.1"/>
    <property type="molecule type" value="Genomic_DNA"/>
</dbReference>
<organism evidence="8 9">
    <name type="scientific">Sinorhizobium kostiense</name>
    <dbReference type="NCBI Taxonomy" id="76747"/>
    <lineage>
        <taxon>Bacteria</taxon>
        <taxon>Pseudomonadati</taxon>
        <taxon>Pseudomonadota</taxon>
        <taxon>Alphaproteobacteria</taxon>
        <taxon>Hyphomicrobiales</taxon>
        <taxon>Rhizobiaceae</taxon>
        <taxon>Sinorhizobium/Ensifer group</taxon>
        <taxon>Sinorhizobium</taxon>
    </lineage>
</organism>
<protein>
    <recommendedName>
        <fullName evidence="6">Ferredoxin</fullName>
    </recommendedName>
</protein>
<comment type="function">
    <text evidence="6">Ferredoxins are iron-sulfur proteins that transfer electrons in a wide variety of metabolic reactions.</text>
</comment>
<keyword evidence="5 6" id="KW-0411">Iron-sulfur</keyword>
<dbReference type="Proteomes" id="UP000730739">
    <property type="component" value="Unassembled WGS sequence"/>
</dbReference>
<dbReference type="SUPFAM" id="SSF54862">
    <property type="entry name" value="4Fe-4S ferredoxins"/>
    <property type="match status" value="1"/>
</dbReference>
<proteinExistence type="predicted"/>
<dbReference type="PRINTS" id="PR00352">
    <property type="entry name" value="3FE4SFRDOXIN"/>
</dbReference>
<feature type="compositionally biased region" description="Basic and acidic residues" evidence="7">
    <location>
        <begin position="82"/>
        <end position="93"/>
    </location>
</feature>
<evidence type="ECO:0000313" key="9">
    <source>
        <dbReference type="Proteomes" id="UP000730739"/>
    </source>
</evidence>
<evidence type="ECO:0000256" key="5">
    <source>
        <dbReference type="ARBA" id="ARBA00023014"/>
    </source>
</evidence>
<comment type="caution">
    <text evidence="8">The sequence shown here is derived from an EMBL/GenBank/DDBJ whole genome shotgun (WGS) entry which is preliminary data.</text>
</comment>
<evidence type="ECO:0000256" key="6">
    <source>
        <dbReference type="RuleBase" id="RU368020"/>
    </source>
</evidence>
<keyword evidence="1 6" id="KW-0813">Transport</keyword>
<keyword evidence="2 6" id="KW-0479">Metal-binding</keyword>
<keyword evidence="4 6" id="KW-0408">Iron</keyword>
<dbReference type="PANTHER" id="PTHR36923:SF3">
    <property type="entry name" value="FERREDOXIN"/>
    <property type="match status" value="1"/>
</dbReference>
<evidence type="ECO:0000256" key="7">
    <source>
        <dbReference type="SAM" id="MobiDB-lite"/>
    </source>
</evidence>
<dbReference type="InterPro" id="IPR001080">
    <property type="entry name" value="3Fe4S_ferredoxin"/>
</dbReference>
<dbReference type="RefSeq" id="WP_209602376.1">
    <property type="nucleotide sequence ID" value="NZ_JAGILA010000003.1"/>
</dbReference>
<accession>A0ABS4QZY6</accession>
<name>A0ABS4QZY6_9HYPH</name>
<feature type="region of interest" description="Disordered" evidence="7">
    <location>
        <begin position="67"/>
        <end position="102"/>
    </location>
</feature>